<dbReference type="EMBL" id="GGEC01077707">
    <property type="protein sequence ID" value="MBX58191.1"/>
    <property type="molecule type" value="Transcribed_RNA"/>
</dbReference>
<organism evidence="1">
    <name type="scientific">Rhizophora mucronata</name>
    <name type="common">Asiatic mangrove</name>
    <dbReference type="NCBI Taxonomy" id="61149"/>
    <lineage>
        <taxon>Eukaryota</taxon>
        <taxon>Viridiplantae</taxon>
        <taxon>Streptophyta</taxon>
        <taxon>Embryophyta</taxon>
        <taxon>Tracheophyta</taxon>
        <taxon>Spermatophyta</taxon>
        <taxon>Magnoliopsida</taxon>
        <taxon>eudicotyledons</taxon>
        <taxon>Gunneridae</taxon>
        <taxon>Pentapetalae</taxon>
        <taxon>rosids</taxon>
        <taxon>fabids</taxon>
        <taxon>Malpighiales</taxon>
        <taxon>Rhizophoraceae</taxon>
        <taxon>Rhizophora</taxon>
    </lineage>
</organism>
<reference evidence="1" key="1">
    <citation type="submission" date="2018-02" db="EMBL/GenBank/DDBJ databases">
        <title>Rhizophora mucronata_Transcriptome.</title>
        <authorList>
            <person name="Meera S.P."/>
            <person name="Sreeshan A."/>
            <person name="Augustine A."/>
        </authorList>
    </citation>
    <scope>NUCLEOTIDE SEQUENCE</scope>
    <source>
        <tissue evidence="1">Leaf</tissue>
    </source>
</reference>
<protein>
    <submittedName>
        <fullName evidence="1">Uncharacterized protein</fullName>
    </submittedName>
</protein>
<accession>A0A2P2PU01</accession>
<evidence type="ECO:0000313" key="1">
    <source>
        <dbReference type="EMBL" id="MBX58191.1"/>
    </source>
</evidence>
<proteinExistence type="predicted"/>
<sequence length="14" mass="1700">MTCKTRKSELEDCR</sequence>
<name>A0A2P2PU01_RHIMU</name>